<dbReference type="KEGG" id="psco:LY89DRAFT_662666"/>
<dbReference type="OrthoDB" id="5125733at2759"/>
<proteinExistence type="predicted"/>
<dbReference type="InterPro" id="IPR010730">
    <property type="entry name" value="HET"/>
</dbReference>
<feature type="domain" description="Heterokaryon incompatibility" evidence="1">
    <location>
        <begin position="288"/>
        <end position="450"/>
    </location>
</feature>
<sequence>MDEDSRTRLCEGCQKISVDELVSDSGLTHNLLPADCRFCLLLLQALQNCGCGAEWKVQDVESTQQVWRAEMKHETHFISAQRWTNPVWGDKLWEGPVPDGLVKLWARPLQQARRLIEKLQTELESPVNTIIEERIEGITVCYGRTLVMNNKKWPKSLYVIEHGGNALQAAISPLGGTERYVKNLEHNKVHICSGSLVFTATPGSSITALLQYRIPAQQTDSKDNYDLVKSWVKNCTDYHQKCNHPSSVKARLPSRLVDVDGDGKKHNIKLVETFEGSASSATSASQSYIALSYCWGTTSSKGDFEAGEKYRTTFQNIERRKAGFSELDLPPTIRDAVTITRRLGFKYLWADALCILQGTDPKAAEDWASEATRMHQIYGNASLAIAAASAASAYDGIFDLFNYRSESAPVEINLWSSHPQIGQGSAFSKLLISSDSSDMPLYHRGWTLQERILSPRVVTYTCDQLLWECQTTTLTQRGLPMESLHTSRLPDNCSVGELQDRWQVLVTDYSARDLSFSTDKLPALSGLAQAFQAQLQDDEYLGGLWRSSLLDDLLWIHRPVDVGRRTVQGRPSEYRAPSWSWASVDGNVRWLYADANPQGPILGKSN</sequence>
<dbReference type="PANTHER" id="PTHR33112">
    <property type="entry name" value="DOMAIN PROTEIN, PUTATIVE-RELATED"/>
    <property type="match status" value="1"/>
</dbReference>
<dbReference type="Proteomes" id="UP000070700">
    <property type="component" value="Unassembled WGS sequence"/>
</dbReference>
<keyword evidence="3" id="KW-1185">Reference proteome</keyword>
<gene>
    <name evidence="2" type="ORF">LY89DRAFT_662666</name>
</gene>
<protein>
    <submittedName>
        <fullName evidence="2">HET-domain-containing protein</fullName>
    </submittedName>
</protein>
<dbReference type="InParanoid" id="A0A194XUI9"/>
<reference evidence="2 3" key="1">
    <citation type="submission" date="2015-10" db="EMBL/GenBank/DDBJ databases">
        <title>Full genome of DAOMC 229536 Phialocephala scopiformis, a fungal endophyte of spruce producing the potent anti-insectan compound rugulosin.</title>
        <authorList>
            <consortium name="DOE Joint Genome Institute"/>
            <person name="Walker A.K."/>
            <person name="Frasz S.L."/>
            <person name="Seifert K.A."/>
            <person name="Miller J.D."/>
            <person name="Mondo S.J."/>
            <person name="Labutti K."/>
            <person name="Lipzen A."/>
            <person name="Dockter R."/>
            <person name="Kennedy M."/>
            <person name="Grigoriev I.V."/>
            <person name="Spatafora J.W."/>
        </authorList>
    </citation>
    <scope>NUCLEOTIDE SEQUENCE [LARGE SCALE GENOMIC DNA]</scope>
    <source>
        <strain evidence="2 3">CBS 120377</strain>
    </source>
</reference>
<dbReference type="Pfam" id="PF06985">
    <property type="entry name" value="HET"/>
    <property type="match status" value="1"/>
</dbReference>
<dbReference type="AlphaFoldDB" id="A0A194XUI9"/>
<dbReference type="RefSeq" id="XP_018078233.1">
    <property type="nucleotide sequence ID" value="XM_018212661.1"/>
</dbReference>
<accession>A0A194XUI9</accession>
<evidence type="ECO:0000259" key="1">
    <source>
        <dbReference type="Pfam" id="PF06985"/>
    </source>
</evidence>
<organism evidence="2 3">
    <name type="scientific">Mollisia scopiformis</name>
    <name type="common">Conifer needle endophyte fungus</name>
    <name type="synonym">Phialocephala scopiformis</name>
    <dbReference type="NCBI Taxonomy" id="149040"/>
    <lineage>
        <taxon>Eukaryota</taxon>
        <taxon>Fungi</taxon>
        <taxon>Dikarya</taxon>
        <taxon>Ascomycota</taxon>
        <taxon>Pezizomycotina</taxon>
        <taxon>Leotiomycetes</taxon>
        <taxon>Helotiales</taxon>
        <taxon>Mollisiaceae</taxon>
        <taxon>Mollisia</taxon>
    </lineage>
</organism>
<dbReference type="GeneID" id="28822387"/>
<dbReference type="EMBL" id="KQ947404">
    <property type="protein sequence ID" value="KUJ23878.1"/>
    <property type="molecule type" value="Genomic_DNA"/>
</dbReference>
<evidence type="ECO:0000313" key="3">
    <source>
        <dbReference type="Proteomes" id="UP000070700"/>
    </source>
</evidence>
<dbReference type="PANTHER" id="PTHR33112:SF16">
    <property type="entry name" value="HETEROKARYON INCOMPATIBILITY DOMAIN-CONTAINING PROTEIN"/>
    <property type="match status" value="1"/>
</dbReference>
<name>A0A194XUI9_MOLSC</name>
<evidence type="ECO:0000313" key="2">
    <source>
        <dbReference type="EMBL" id="KUJ23878.1"/>
    </source>
</evidence>